<comment type="caution">
    <text evidence="10">The sequence shown here is derived from an EMBL/GenBank/DDBJ whole genome shotgun (WGS) entry which is preliminary data.</text>
</comment>
<accession>A0AAD7G7G1</accession>
<keyword evidence="11" id="KW-1185">Reference proteome</keyword>
<dbReference type="SUPFAM" id="SSF48264">
    <property type="entry name" value="Cytochrome P450"/>
    <property type="match status" value="1"/>
</dbReference>
<evidence type="ECO:0000256" key="6">
    <source>
        <dbReference type="ARBA" id="ARBA00023002"/>
    </source>
</evidence>
<dbReference type="Proteomes" id="UP001221757">
    <property type="component" value="Unassembled WGS sequence"/>
</dbReference>
<evidence type="ECO:0000313" key="10">
    <source>
        <dbReference type="EMBL" id="KAJ7663054.1"/>
    </source>
</evidence>
<evidence type="ECO:0000313" key="11">
    <source>
        <dbReference type="Proteomes" id="UP001221757"/>
    </source>
</evidence>
<dbReference type="GO" id="GO:0005506">
    <property type="term" value="F:iron ion binding"/>
    <property type="evidence" value="ECO:0007669"/>
    <property type="project" value="InterPro"/>
</dbReference>
<dbReference type="InterPro" id="IPR001128">
    <property type="entry name" value="Cyt_P450"/>
</dbReference>
<dbReference type="PRINTS" id="PR00463">
    <property type="entry name" value="EP450I"/>
</dbReference>
<keyword evidence="6" id="KW-0560">Oxidoreductase</keyword>
<dbReference type="GO" id="GO:0016705">
    <property type="term" value="F:oxidoreductase activity, acting on paired donors, with incorporation or reduction of molecular oxygen"/>
    <property type="evidence" value="ECO:0007669"/>
    <property type="project" value="InterPro"/>
</dbReference>
<dbReference type="Gene3D" id="1.10.630.10">
    <property type="entry name" value="Cytochrome P450"/>
    <property type="match status" value="1"/>
</dbReference>
<dbReference type="InterPro" id="IPR036396">
    <property type="entry name" value="Cyt_P450_sf"/>
</dbReference>
<dbReference type="GO" id="GO:0020037">
    <property type="term" value="F:heme binding"/>
    <property type="evidence" value="ECO:0007669"/>
    <property type="project" value="InterPro"/>
</dbReference>
<keyword evidence="7 9" id="KW-0408">Iron</keyword>
<feature type="binding site" description="axial binding residue" evidence="9">
    <location>
        <position position="353"/>
    </location>
    <ligand>
        <name>heme</name>
        <dbReference type="ChEBI" id="CHEBI:30413"/>
    </ligand>
    <ligandPart>
        <name>Fe</name>
        <dbReference type="ChEBI" id="CHEBI:18248"/>
    </ligandPart>
</feature>
<evidence type="ECO:0000256" key="9">
    <source>
        <dbReference type="PIRSR" id="PIRSR602401-1"/>
    </source>
</evidence>
<protein>
    <submittedName>
        <fullName evidence="10">Cytochrome P450</fullName>
    </submittedName>
</protein>
<evidence type="ECO:0000256" key="7">
    <source>
        <dbReference type="ARBA" id="ARBA00023004"/>
    </source>
</evidence>
<dbReference type="AlphaFoldDB" id="A0AAD7G7G1"/>
<keyword evidence="8" id="KW-0503">Monooxygenase</keyword>
<keyword evidence="5 9" id="KW-0479">Metal-binding</keyword>
<sequence length="420" mass="47274">MELLDRRSAIYSDRPTMVTSFIRPYPDSDGSISSGYGQPFVLQPYGDNWRQQRKIVAQDFSQIGIARYNSFVYGVMKDPATLALIQQAYGTIIIQCTYGHYLKDENDPFLTSPLTAMENFSKSTAPGAWLVDFLPLLQYMPKWMPGASFRSTAAKWRQIVWDTTWEPYLWLKENLVGSATRAYCISDNVFGPGLGNKPDQRARGPIGLAASTVMGAGMDTNNSTVLIFFLAMMLNPSVQAKARRELDDVIGPDRLPTLNDKPSLPYIRSIMAEVMRWHPVMPLGIAHSLSKDDIYEGMLLLKGSLMIPNVWYMLHDPEFYPNPDTFDPDRYQNVDSEMEKIPELIFGFGRRVCTFFLIVATILSTCEIVLPVDTKGNKVIPNITFSSGTIIFPSEFDVDIRCRSDKAREMLSSLVSDGAE</sequence>
<evidence type="ECO:0000256" key="5">
    <source>
        <dbReference type="ARBA" id="ARBA00022723"/>
    </source>
</evidence>
<dbReference type="GO" id="GO:0004497">
    <property type="term" value="F:monooxygenase activity"/>
    <property type="evidence" value="ECO:0007669"/>
    <property type="project" value="UniProtKB-KW"/>
</dbReference>
<evidence type="ECO:0000256" key="1">
    <source>
        <dbReference type="ARBA" id="ARBA00001971"/>
    </source>
</evidence>
<evidence type="ECO:0000256" key="8">
    <source>
        <dbReference type="ARBA" id="ARBA00023033"/>
    </source>
</evidence>
<keyword evidence="4 9" id="KW-0349">Heme</keyword>
<reference evidence="10" key="1">
    <citation type="submission" date="2023-03" db="EMBL/GenBank/DDBJ databases">
        <title>Massive genome expansion in bonnet fungi (Mycena s.s.) driven by repeated elements and novel gene families across ecological guilds.</title>
        <authorList>
            <consortium name="Lawrence Berkeley National Laboratory"/>
            <person name="Harder C.B."/>
            <person name="Miyauchi S."/>
            <person name="Viragh M."/>
            <person name="Kuo A."/>
            <person name="Thoen E."/>
            <person name="Andreopoulos B."/>
            <person name="Lu D."/>
            <person name="Skrede I."/>
            <person name="Drula E."/>
            <person name="Henrissat B."/>
            <person name="Morin E."/>
            <person name="Kohler A."/>
            <person name="Barry K."/>
            <person name="LaButti K."/>
            <person name="Morin E."/>
            <person name="Salamov A."/>
            <person name="Lipzen A."/>
            <person name="Mereny Z."/>
            <person name="Hegedus B."/>
            <person name="Baldrian P."/>
            <person name="Stursova M."/>
            <person name="Weitz H."/>
            <person name="Taylor A."/>
            <person name="Grigoriev I.V."/>
            <person name="Nagy L.G."/>
            <person name="Martin F."/>
            <person name="Kauserud H."/>
        </authorList>
    </citation>
    <scope>NUCLEOTIDE SEQUENCE</scope>
    <source>
        <strain evidence="10">CBHHK067</strain>
    </source>
</reference>
<dbReference type="InterPro" id="IPR050364">
    <property type="entry name" value="Cytochrome_P450_fung"/>
</dbReference>
<comment type="pathway">
    <text evidence="2">Secondary metabolite biosynthesis.</text>
</comment>
<evidence type="ECO:0000256" key="4">
    <source>
        <dbReference type="ARBA" id="ARBA00022617"/>
    </source>
</evidence>
<name>A0AAD7G7G1_MYCRO</name>
<dbReference type="InterPro" id="IPR002401">
    <property type="entry name" value="Cyt_P450_E_grp-I"/>
</dbReference>
<gene>
    <name evidence="10" type="ORF">B0H17DRAFT_1162891</name>
</gene>
<evidence type="ECO:0000256" key="2">
    <source>
        <dbReference type="ARBA" id="ARBA00005179"/>
    </source>
</evidence>
<comment type="similarity">
    <text evidence="3">Belongs to the cytochrome P450 family.</text>
</comment>
<organism evidence="10 11">
    <name type="scientific">Mycena rosella</name>
    <name type="common">Pink bonnet</name>
    <name type="synonym">Agaricus rosellus</name>
    <dbReference type="NCBI Taxonomy" id="1033263"/>
    <lineage>
        <taxon>Eukaryota</taxon>
        <taxon>Fungi</taxon>
        <taxon>Dikarya</taxon>
        <taxon>Basidiomycota</taxon>
        <taxon>Agaricomycotina</taxon>
        <taxon>Agaricomycetes</taxon>
        <taxon>Agaricomycetidae</taxon>
        <taxon>Agaricales</taxon>
        <taxon>Marasmiineae</taxon>
        <taxon>Mycenaceae</taxon>
        <taxon>Mycena</taxon>
    </lineage>
</organism>
<dbReference type="PANTHER" id="PTHR46300">
    <property type="entry name" value="P450, PUTATIVE (EUROFUNG)-RELATED-RELATED"/>
    <property type="match status" value="1"/>
</dbReference>
<evidence type="ECO:0000256" key="3">
    <source>
        <dbReference type="ARBA" id="ARBA00010617"/>
    </source>
</evidence>
<comment type="cofactor">
    <cofactor evidence="1 9">
        <name>heme</name>
        <dbReference type="ChEBI" id="CHEBI:30413"/>
    </cofactor>
</comment>
<dbReference type="EMBL" id="JARKIE010000235">
    <property type="protein sequence ID" value="KAJ7663054.1"/>
    <property type="molecule type" value="Genomic_DNA"/>
</dbReference>
<dbReference type="PANTHER" id="PTHR46300:SF7">
    <property type="entry name" value="P450, PUTATIVE (EUROFUNG)-RELATED"/>
    <property type="match status" value="1"/>
</dbReference>
<proteinExistence type="inferred from homology"/>
<dbReference type="Pfam" id="PF00067">
    <property type="entry name" value="p450"/>
    <property type="match status" value="1"/>
</dbReference>